<evidence type="ECO:0000256" key="2">
    <source>
        <dbReference type="SAM" id="MobiDB-lite"/>
    </source>
</evidence>
<evidence type="ECO:0008006" key="6">
    <source>
        <dbReference type="Google" id="ProtNLM"/>
    </source>
</evidence>
<feature type="region of interest" description="Disordered" evidence="2">
    <location>
        <begin position="142"/>
        <end position="168"/>
    </location>
</feature>
<keyword evidence="1" id="KW-0175">Coiled coil</keyword>
<keyword evidence="5" id="KW-1185">Reference proteome</keyword>
<proteinExistence type="predicted"/>
<evidence type="ECO:0000256" key="3">
    <source>
        <dbReference type="SAM" id="Phobius"/>
    </source>
</evidence>
<sequence>MTQQATNTVENTAESNMPKQDKPKGWIRWSGLATFLVLVGVVFAMTYLALTMVLKSQLEKYASQAWGAQISVDRLDFSFLPLGVSLNGIDVTDPKKPMQNLVTIGHLGASLNVYQLVVGRTVIEEMSLQRLAFNQPRMTSGALKQKASKTEKPVAKKEDSKASSGFEVPSMLVPNPQDILGRQSFKTTAQAEKINSQLNQLNDKWTSLQKQIPDSKVIADYQKRFEALTKGSIKNLKDLQAKQAEFEKLQKEVSQKTDAIKQAQTMFDKDLPQLQNQVKALKKMPAQDFANLQSTYSLDQNGLKNFTYLVYGAKVREYTDQGLAIYEKVKPFIEKFAAERAAAKKQQAEEKHKRQLGKDIAFVEHDPEPDFIIKRFKLSSDLDWGKVAATANNINFDQPRSRMPTLFSVTVQPIAQKTALSIKGQSNWIQAGKGFTEAKISWPNYELKNWAMLKDDNLPLSMKSSQVAVNGKIKITQSQKVDGVVDLDYQKVDFDMGATKSKEVKQYLAPVFEDIHQFTVTSDVSGELLSPSIGARSDLDRKVSSSLNKVLNKQIADAKAQLRKQFDQQMANQLGPVNQKLSALLGDQVKLNSNAKGVDDILSTTPEKFVEQQKAKYEKQVKEEAQKKAQDAIKKEQDKLQNQLLKQFKF</sequence>
<feature type="compositionally biased region" description="Basic and acidic residues" evidence="2">
    <location>
        <begin position="148"/>
        <end position="161"/>
    </location>
</feature>
<feature type="coiled-coil region" evidence="1">
    <location>
        <begin position="236"/>
        <end position="266"/>
    </location>
</feature>
<dbReference type="InterPro" id="IPR019934">
    <property type="entry name" value="CHP03545"/>
</dbReference>
<evidence type="ECO:0000313" key="5">
    <source>
        <dbReference type="Proteomes" id="UP000027341"/>
    </source>
</evidence>
<dbReference type="NCBIfam" id="TIGR03545">
    <property type="entry name" value="TIGR03545 family protein"/>
    <property type="match status" value="1"/>
</dbReference>
<reference evidence="4 5" key="1">
    <citation type="submission" date="2014-04" db="EMBL/GenBank/DDBJ databases">
        <title>Draft genome sequence of Hydrogenovibrio marinus MH-110, a model organism for aerobic H2 metabolism.</title>
        <authorList>
            <person name="Cha H.J."/>
            <person name="Jo B.H."/>
            <person name="Hwang B.H."/>
        </authorList>
    </citation>
    <scope>NUCLEOTIDE SEQUENCE [LARGE SCALE GENOMIC DNA]</scope>
    <source>
        <strain evidence="4 5">MH-110</strain>
    </source>
</reference>
<feature type="region of interest" description="Disordered" evidence="2">
    <location>
        <begin position="1"/>
        <end position="21"/>
    </location>
</feature>
<keyword evidence="3" id="KW-0812">Transmembrane</keyword>
<dbReference type="EMBL" id="JMIU01000001">
    <property type="protein sequence ID" value="KDN96285.1"/>
    <property type="molecule type" value="Genomic_DNA"/>
</dbReference>
<dbReference type="RefSeq" id="WP_051623099.1">
    <property type="nucleotide sequence ID" value="NZ_AP020335.1"/>
</dbReference>
<dbReference type="Proteomes" id="UP000027341">
    <property type="component" value="Unassembled WGS sequence"/>
</dbReference>
<dbReference type="STRING" id="28885.EI16_08385"/>
<keyword evidence="3" id="KW-1133">Transmembrane helix</keyword>
<protein>
    <recommendedName>
        <fullName evidence="6">TIGR03545 family protein</fullName>
    </recommendedName>
</protein>
<accession>A0A067A1R3</accession>
<evidence type="ECO:0000313" key="4">
    <source>
        <dbReference type="EMBL" id="KDN96285.1"/>
    </source>
</evidence>
<dbReference type="AlphaFoldDB" id="A0A067A1R3"/>
<organism evidence="4 5">
    <name type="scientific">Hydrogenovibrio marinus</name>
    <dbReference type="NCBI Taxonomy" id="28885"/>
    <lineage>
        <taxon>Bacteria</taxon>
        <taxon>Pseudomonadati</taxon>
        <taxon>Pseudomonadota</taxon>
        <taxon>Gammaproteobacteria</taxon>
        <taxon>Thiotrichales</taxon>
        <taxon>Piscirickettsiaceae</taxon>
        <taxon>Hydrogenovibrio</taxon>
    </lineage>
</organism>
<feature type="compositionally biased region" description="Polar residues" evidence="2">
    <location>
        <begin position="1"/>
        <end position="18"/>
    </location>
</feature>
<keyword evidence="3" id="KW-0472">Membrane</keyword>
<evidence type="ECO:0000256" key="1">
    <source>
        <dbReference type="SAM" id="Coils"/>
    </source>
</evidence>
<comment type="caution">
    <text evidence="4">The sequence shown here is derived from an EMBL/GenBank/DDBJ whole genome shotgun (WGS) entry which is preliminary data.</text>
</comment>
<feature type="transmembrane region" description="Helical" evidence="3">
    <location>
        <begin position="26"/>
        <end position="50"/>
    </location>
</feature>
<name>A0A067A1R3_HYDMR</name>
<feature type="coiled-coil region" evidence="1">
    <location>
        <begin position="607"/>
        <end position="646"/>
    </location>
</feature>
<gene>
    <name evidence="4" type="ORF">EI16_08385</name>
</gene>